<gene>
    <name evidence="2" type="ORF">D3P08_21565</name>
</gene>
<name>A0A3A1UNN3_9BACL</name>
<dbReference type="Proteomes" id="UP000266482">
    <property type="component" value="Unassembled WGS sequence"/>
</dbReference>
<protein>
    <recommendedName>
        <fullName evidence="4">Intracellular proteinase inhibitor BsuPI domain-containing protein</fullName>
    </recommendedName>
</protein>
<dbReference type="OrthoDB" id="1954517at2"/>
<dbReference type="EMBL" id="QXQA01000016">
    <property type="protein sequence ID" value="RIX50139.1"/>
    <property type="molecule type" value="Genomic_DNA"/>
</dbReference>
<feature type="signal peptide" evidence="1">
    <location>
        <begin position="1"/>
        <end position="26"/>
    </location>
</feature>
<sequence length="153" mass="16620">MNPFRRPSVVAAGALFLLLCACGSGAAGNNDKLLSTVPPAISEKLASPKLTHRDDLFELKLHIDQTMFKADEPIVLSASLTYIGEEESITIWGSSSAKVVFTLTDGKKFNMDGAVTTDLVPLELTRGEALEIPFSKYATRKTPTHAGWEFCFL</sequence>
<dbReference type="AlphaFoldDB" id="A0A3A1UNN3"/>
<dbReference type="RefSeq" id="WP_119602188.1">
    <property type="nucleotide sequence ID" value="NZ_QXQA01000016.1"/>
</dbReference>
<evidence type="ECO:0000256" key="1">
    <source>
        <dbReference type="SAM" id="SignalP"/>
    </source>
</evidence>
<comment type="caution">
    <text evidence="2">The sequence shown here is derived from an EMBL/GenBank/DDBJ whole genome shotgun (WGS) entry which is preliminary data.</text>
</comment>
<feature type="chain" id="PRO_5017435711" description="Intracellular proteinase inhibitor BsuPI domain-containing protein" evidence="1">
    <location>
        <begin position="27"/>
        <end position="153"/>
    </location>
</feature>
<organism evidence="2 3">
    <name type="scientific">Paenibacillus nanensis</name>
    <dbReference type="NCBI Taxonomy" id="393251"/>
    <lineage>
        <taxon>Bacteria</taxon>
        <taxon>Bacillati</taxon>
        <taxon>Bacillota</taxon>
        <taxon>Bacilli</taxon>
        <taxon>Bacillales</taxon>
        <taxon>Paenibacillaceae</taxon>
        <taxon>Paenibacillus</taxon>
    </lineage>
</organism>
<reference evidence="2 3" key="1">
    <citation type="submission" date="2018-09" db="EMBL/GenBank/DDBJ databases">
        <title>Paenibacillus aracenensis nov. sp. isolated from a cave in southern Spain.</title>
        <authorList>
            <person name="Jurado V."/>
            <person name="Gutierrez-Patricio S."/>
            <person name="Gonzalez-Pimentel J.L."/>
            <person name="Miller A.Z."/>
            <person name="Laiz L."/>
            <person name="Saiz-Jimenez C."/>
        </authorList>
    </citation>
    <scope>NUCLEOTIDE SEQUENCE [LARGE SCALE GENOMIC DNA]</scope>
    <source>
        <strain evidence="2 3">DSM 22867</strain>
    </source>
</reference>
<keyword evidence="1" id="KW-0732">Signal</keyword>
<dbReference type="PROSITE" id="PS51257">
    <property type="entry name" value="PROKAR_LIPOPROTEIN"/>
    <property type="match status" value="1"/>
</dbReference>
<keyword evidence="3" id="KW-1185">Reference proteome</keyword>
<accession>A0A3A1UNN3</accession>
<evidence type="ECO:0000313" key="2">
    <source>
        <dbReference type="EMBL" id="RIX50139.1"/>
    </source>
</evidence>
<evidence type="ECO:0008006" key="4">
    <source>
        <dbReference type="Google" id="ProtNLM"/>
    </source>
</evidence>
<proteinExistence type="predicted"/>
<evidence type="ECO:0000313" key="3">
    <source>
        <dbReference type="Proteomes" id="UP000266482"/>
    </source>
</evidence>